<dbReference type="NCBIfam" id="NF037995">
    <property type="entry name" value="TRAP_S1"/>
    <property type="match status" value="1"/>
</dbReference>
<dbReference type="Proteomes" id="UP000256763">
    <property type="component" value="Unassembled WGS sequence"/>
</dbReference>
<feature type="binding site" evidence="2">
    <location>
        <position position="156"/>
    </location>
    <ligand>
        <name>substrate</name>
    </ligand>
</feature>
<organism evidence="4 5">
    <name type="scientific">Alkalilimnicola ehrlichii</name>
    <dbReference type="NCBI Taxonomy" id="351052"/>
    <lineage>
        <taxon>Bacteria</taxon>
        <taxon>Pseudomonadati</taxon>
        <taxon>Pseudomonadota</taxon>
        <taxon>Gammaproteobacteria</taxon>
        <taxon>Chromatiales</taxon>
        <taxon>Ectothiorhodospiraceae</taxon>
        <taxon>Alkalilimnicola</taxon>
    </lineage>
</organism>
<dbReference type="Gene3D" id="3.40.190.170">
    <property type="entry name" value="Bacterial extracellular solute-binding protein, family 7"/>
    <property type="match status" value="1"/>
</dbReference>
<dbReference type="PROSITE" id="PS51318">
    <property type="entry name" value="TAT"/>
    <property type="match status" value="1"/>
</dbReference>
<keyword evidence="1" id="KW-0732">Signal</keyword>
<dbReference type="InterPro" id="IPR006311">
    <property type="entry name" value="TAT_signal"/>
</dbReference>
<evidence type="ECO:0000313" key="4">
    <source>
        <dbReference type="EMBL" id="RFA32154.1"/>
    </source>
</evidence>
<dbReference type="RefSeq" id="WP_116304180.1">
    <property type="nucleotide sequence ID" value="NZ_NFZV01000044.1"/>
</dbReference>
<feature type="binding site" evidence="3">
    <location>
        <position position="240"/>
    </location>
    <ligand>
        <name>substrate</name>
    </ligand>
</feature>
<gene>
    <name evidence="4" type="ORF">CAL65_20220</name>
</gene>
<dbReference type="Gene3D" id="3.40.190.10">
    <property type="entry name" value="Periplasmic binding protein-like II"/>
    <property type="match status" value="1"/>
</dbReference>
<dbReference type="Pfam" id="PF03480">
    <property type="entry name" value="DctP"/>
    <property type="match status" value="1"/>
</dbReference>
<evidence type="ECO:0000256" key="2">
    <source>
        <dbReference type="PIRSR" id="PIRSR039026-1"/>
    </source>
</evidence>
<comment type="caution">
    <text evidence="4">The sequence shown here is derived from an EMBL/GenBank/DDBJ whole genome shotgun (WGS) entry which is preliminary data.</text>
</comment>
<feature type="binding site" evidence="3">
    <location>
        <position position="214"/>
    </location>
    <ligand>
        <name>substrate</name>
    </ligand>
</feature>
<accession>A0A3E0WGY2</accession>
<evidence type="ECO:0000313" key="5">
    <source>
        <dbReference type="Proteomes" id="UP000256763"/>
    </source>
</evidence>
<dbReference type="PANTHER" id="PTHR33376">
    <property type="match status" value="1"/>
</dbReference>
<keyword evidence="5" id="KW-1185">Reference proteome</keyword>
<evidence type="ECO:0000256" key="1">
    <source>
        <dbReference type="ARBA" id="ARBA00022729"/>
    </source>
</evidence>
<sequence length="359" mass="40241">MKRRDFLTATGAAVTTAAAGFAPAAIASKRRYRFEMVTSWPRTLKHLFGGAEFFAQRLNQITDGAVELTVHPAGAEVGAMEVYDAVSSGAFEFGHTAPYYYIGRSPAHGFFTAMPFGLTVSEQMAWMVSGNGQRLWDELNAADDLIAFPVGNTGPQTGGWFNKEINEPKDLRGLRMRFPGHGGRVMARAGVNIQQLPGGEVYMAMERGTLDAAEWVGPHDDEILNMHRVAKYYYLPSWAEPSAMLGVYINRSIYSDLPGWIQHAIQAAAAEADRKMLADYMSDNPAALKRLIDHGVEVRTFSQEVLEVFEKGTQEVHTQDMRDRQYARIYEDWAAFRDKVRSWSGISDQLYQAFLYRDR</sequence>
<dbReference type="PANTHER" id="PTHR33376:SF5">
    <property type="entry name" value="EXTRACYTOPLASMIC SOLUTE RECEPTOR PROTEIN"/>
    <property type="match status" value="1"/>
</dbReference>
<dbReference type="GO" id="GO:0031317">
    <property type="term" value="C:tripartite ATP-independent periplasmic transporter complex"/>
    <property type="evidence" value="ECO:0007669"/>
    <property type="project" value="InterPro"/>
</dbReference>
<dbReference type="InterPro" id="IPR018389">
    <property type="entry name" value="DctP_fam"/>
</dbReference>
<dbReference type="AlphaFoldDB" id="A0A3E0WGY2"/>
<dbReference type="OrthoDB" id="9769667at2"/>
<dbReference type="InterPro" id="IPR026289">
    <property type="entry name" value="SBP_TakP-like"/>
</dbReference>
<evidence type="ECO:0000256" key="3">
    <source>
        <dbReference type="PIRSR" id="PIRSR039026-2"/>
    </source>
</evidence>
<dbReference type="EMBL" id="NFZW01000033">
    <property type="protein sequence ID" value="RFA32154.1"/>
    <property type="molecule type" value="Genomic_DNA"/>
</dbReference>
<dbReference type="InterPro" id="IPR038404">
    <property type="entry name" value="TRAP_DctP_sf"/>
</dbReference>
<dbReference type="GO" id="GO:0046872">
    <property type="term" value="F:metal ion binding"/>
    <property type="evidence" value="ECO:0007669"/>
    <property type="project" value="UniProtKB-KW"/>
</dbReference>
<dbReference type="PIRSF" id="PIRSF039026">
    <property type="entry name" value="SiaP"/>
    <property type="match status" value="1"/>
</dbReference>
<keyword evidence="3" id="KW-0479">Metal-binding</keyword>
<name>A0A3E0WGY2_9GAMM</name>
<feature type="binding site" evidence="3">
    <location>
        <position position="215"/>
    </location>
    <ligand>
        <name>Na(+)</name>
        <dbReference type="ChEBI" id="CHEBI:29101"/>
    </ligand>
</feature>
<dbReference type="GO" id="GO:0055085">
    <property type="term" value="P:transmembrane transport"/>
    <property type="evidence" value="ECO:0007669"/>
    <property type="project" value="InterPro"/>
</dbReference>
<feature type="binding site" evidence="2">
    <location>
        <position position="177"/>
    </location>
    <ligand>
        <name>substrate</name>
    </ligand>
</feature>
<protein>
    <submittedName>
        <fullName evidence="4">ABC transporter substrate-binding protein</fullName>
    </submittedName>
</protein>
<proteinExistence type="predicted"/>
<reference evidence="5" key="1">
    <citation type="submission" date="2017-05" db="EMBL/GenBank/DDBJ databases">
        <authorList>
            <person name="Sharma S."/>
            <person name="Sidhu C."/>
            <person name="Pinnaka A.K."/>
        </authorList>
    </citation>
    <scope>NUCLEOTIDE SEQUENCE [LARGE SCALE GENOMIC DNA]</scope>
    <source>
        <strain evidence="5">AK93</strain>
    </source>
</reference>